<dbReference type="Pfam" id="PF02518">
    <property type="entry name" value="HATPase_c"/>
    <property type="match status" value="1"/>
</dbReference>
<dbReference type="FunFam" id="3.30.450.20:FF:000099">
    <property type="entry name" value="Sensory box sensor histidine kinase"/>
    <property type="match status" value="1"/>
</dbReference>
<feature type="active site" evidence="6">
    <location>
        <position position="142"/>
    </location>
</feature>
<dbReference type="SMART" id="SM00387">
    <property type="entry name" value="HATPase_c"/>
    <property type="match status" value="1"/>
</dbReference>
<evidence type="ECO:0000256" key="2">
    <source>
        <dbReference type="ARBA" id="ARBA00001541"/>
    </source>
</evidence>
<dbReference type="Gene3D" id="3.40.50.180">
    <property type="entry name" value="Methylesterase CheB, C-terminal domain"/>
    <property type="match status" value="1"/>
</dbReference>
<dbReference type="InterPro" id="IPR035965">
    <property type="entry name" value="PAS-like_dom_sf"/>
</dbReference>
<dbReference type="SUPFAM" id="SSF47757">
    <property type="entry name" value="Chemotaxis receptor methyltransferase CheR, N-terminal domain"/>
    <property type="match status" value="1"/>
</dbReference>
<dbReference type="GO" id="GO:0000155">
    <property type="term" value="F:phosphorelay sensor kinase activity"/>
    <property type="evidence" value="ECO:0007669"/>
    <property type="project" value="InterPro"/>
</dbReference>
<dbReference type="Pfam" id="PF00512">
    <property type="entry name" value="HisKA"/>
    <property type="match status" value="1"/>
</dbReference>
<dbReference type="CDD" id="cd00130">
    <property type="entry name" value="PAS"/>
    <property type="match status" value="2"/>
</dbReference>
<dbReference type="InterPro" id="IPR036097">
    <property type="entry name" value="HisK_dim/P_sf"/>
</dbReference>
<dbReference type="SMART" id="SM00388">
    <property type="entry name" value="HisKA"/>
    <property type="match status" value="1"/>
</dbReference>
<accession>A0A6L9LHM1</accession>
<dbReference type="SMART" id="SM00091">
    <property type="entry name" value="PAS"/>
    <property type="match status" value="4"/>
</dbReference>
<dbReference type="PRINTS" id="PR00996">
    <property type="entry name" value="CHERMTFRASE"/>
</dbReference>
<evidence type="ECO:0000259" key="9">
    <source>
        <dbReference type="PROSITE" id="PS50109"/>
    </source>
</evidence>
<dbReference type="SUPFAM" id="SSF52738">
    <property type="entry name" value="Methylesterase CheB, C-terminal domain"/>
    <property type="match status" value="1"/>
</dbReference>
<dbReference type="SMART" id="SM00138">
    <property type="entry name" value="MeTrc"/>
    <property type="match status" value="1"/>
</dbReference>
<sequence>MAKKRSSAPAYVPKVPIVAIGASAGGQEAIIELLKNLSPSTGLAYIYIQHLDPKEEAPLIDSLRQATPMTVQEAQHLMRIEPNHLYVIRPDRNLEVFNGILTVKTQAFHSSIHMPVDQFFLSLAEQQKEGAIAVVLSGTASDGTLGLRAIKAAGGITFAQDISARFMSMPRSAIVEGVVDRVLSPAGIAKELERLSSQIDLFKQTALTESQDAEGLEVLKEEPIVGSNDDLRSIIQLLRRATGVDFSHYKVTTIRRRIIRRTLLYKLDSLRAYADYIQQHPDEASLLYDDLLINVTTFFRDSETMDYLQKVLFPQLVRDNPPGEPIRIWVPACSTGQEAYSIAILLLEVLGERSLNRRIQLFATDLSESAVAKARLGSYTRGEVRDVSPGRLQRFFTKVDDHYRVNKSVRDLCVFAPHNLLKDPPFSRLDLISCRNLLIYLDTSLQRKAIVTFHYALNPTGYLVLGKSETVGTSAVLFTQLEKNYKVFVRRNDVDSRATFTMTPRHHDGDTTNGKPQVIPKITGKGANSTPNNSVPGSVSDLDKLVDNLLLTHYIPASVVVSKDMEILQFRGSTGLFLEPAPGKASLNLIKMARPMLVFELRNAIHKAHKSGEPVRKNGLEFKVRTNTHYASIEAIPLDTATEERLFLIIFEEMEPPVTSTTQSASARNERIKELETVLANLREDMRSIIEEQEASNEELQSANEEIISSNEELQSINEELETSKEEIESTNEELLTINQELQVRNDQLSEAHQFSEDIFRTIREATLVLDAELRVKSANPAFYRLFHFTENATERRLVYELGNRQWDIPELRLMLTDILMSGLQFQGFELAYFAPETGDKILSINARRVVRQQDSILVAIDDITERRRAQHLLAEREAWFRQIADNAPTLIWVTDADGRFTFLNKVWLDYTGRSMGDVLEHSWVESLHPDDQPVYQLTYNRNVKDRQPFSIEYRLHRRDGEYRWMLENAQPTFTAEGTFQGYIGSSADVHWQHEMNQELDQRVRERTEDLAQRTRQLSTLVENTPDVITRWDKELRLLFANSAFTGKTGQSLTDLLGKTNLEMGQPADIAEPYMAKLQYTFDTGQPQEHYNAFPTPTGWAQFYSRMVPEFGPDNTIESVLAIARDITDLQQAERNLEETALNLQAVLNSSPAAIGFLKPIHDANQTIIDFRLVVCNQEFATVTSRTIEQLTGKSIAQLAEKLWQEHTFSNVKRVLETGESFQDERYDAKVDQWMLITLLKYDHGVVLTGQDISLLKKAEQQQEQLLGELVNSNESLQVLAQLRQQLRERGELLRRTSHDLRGNFGIIQGAATLLDFANSDDERAQMLGVLQRNLKQGTQLLTEMLDMARLEAGQEELHITSFDVAELLWELAESVRPLANERNLWLYVDGDVTLVVENDAVKIRRIAQNLLLNAIKYTEAGGVTINWKVDADYWWLTVVDTGPGLPESTRLKSGEGIGLIIVRQLCELLNCQLYVDSRAGEGTQFSLKFPQRYSF</sequence>
<dbReference type="InterPro" id="IPR036804">
    <property type="entry name" value="CheR_N_sf"/>
</dbReference>
<dbReference type="SUPFAM" id="SSF53335">
    <property type="entry name" value="S-adenosyl-L-methionine-dependent methyltransferases"/>
    <property type="match status" value="1"/>
</dbReference>
<dbReference type="InterPro" id="IPR000673">
    <property type="entry name" value="Sig_transdc_resp-reg_Me-estase"/>
</dbReference>
<dbReference type="GO" id="GO:0000156">
    <property type="term" value="F:phosphorelay response regulator activity"/>
    <property type="evidence" value="ECO:0007669"/>
    <property type="project" value="InterPro"/>
</dbReference>
<dbReference type="InterPro" id="IPR022642">
    <property type="entry name" value="CheR_C"/>
</dbReference>
<protein>
    <submittedName>
        <fullName evidence="14">PAS domain S-box protein</fullName>
    </submittedName>
</protein>
<organism evidence="14 15">
    <name type="scientific">Spirosoma terrae</name>
    <dbReference type="NCBI Taxonomy" id="1968276"/>
    <lineage>
        <taxon>Bacteria</taxon>
        <taxon>Pseudomonadati</taxon>
        <taxon>Bacteroidota</taxon>
        <taxon>Cytophagia</taxon>
        <taxon>Cytophagales</taxon>
        <taxon>Cytophagaceae</taxon>
        <taxon>Spirosoma</taxon>
    </lineage>
</organism>
<feature type="domain" description="CheB-type methylesterase" evidence="12">
    <location>
        <begin position="11"/>
        <end position="192"/>
    </location>
</feature>
<keyword evidence="7" id="KW-0175">Coiled coil</keyword>
<dbReference type="RefSeq" id="WP_163949541.1">
    <property type="nucleotide sequence ID" value="NZ_JAAFZH010000005.1"/>
</dbReference>
<comment type="caution">
    <text evidence="14">The sequence shown here is derived from an EMBL/GenBank/DDBJ whole genome shotgun (WGS) entry which is preliminary data.</text>
</comment>
<evidence type="ECO:0000259" key="10">
    <source>
        <dbReference type="PROSITE" id="PS50112"/>
    </source>
</evidence>
<dbReference type="PANTHER" id="PTHR24422:SF27">
    <property type="entry name" value="PROTEIN-GLUTAMATE O-METHYLTRANSFERASE"/>
    <property type="match status" value="1"/>
</dbReference>
<dbReference type="Gene3D" id="3.40.50.150">
    <property type="entry name" value="Vaccinia Virus protein VP39"/>
    <property type="match status" value="1"/>
</dbReference>
<dbReference type="GO" id="GO:0008983">
    <property type="term" value="F:protein-glutamate O-methyltransferase activity"/>
    <property type="evidence" value="ECO:0007669"/>
    <property type="project" value="UniProtKB-EC"/>
</dbReference>
<dbReference type="PROSITE" id="PS50113">
    <property type="entry name" value="PAC"/>
    <property type="match status" value="1"/>
</dbReference>
<dbReference type="Pfam" id="PF03705">
    <property type="entry name" value="CheR_N"/>
    <property type="match status" value="1"/>
</dbReference>
<feature type="active site" evidence="6">
    <location>
        <position position="23"/>
    </location>
</feature>
<dbReference type="InterPro" id="IPR003594">
    <property type="entry name" value="HATPase_dom"/>
</dbReference>
<feature type="region of interest" description="Disordered" evidence="8">
    <location>
        <begin position="500"/>
        <end position="536"/>
    </location>
</feature>
<evidence type="ECO:0000259" key="13">
    <source>
        <dbReference type="PROSITE" id="PS50123"/>
    </source>
</evidence>
<dbReference type="CDD" id="cd16434">
    <property type="entry name" value="CheB-CheR_fusion"/>
    <property type="match status" value="1"/>
</dbReference>
<evidence type="ECO:0000256" key="3">
    <source>
        <dbReference type="ARBA" id="ARBA00022603"/>
    </source>
</evidence>
<dbReference type="SUPFAM" id="SSF55785">
    <property type="entry name" value="PYP-like sensor domain (PAS domain)"/>
    <property type="match status" value="4"/>
</dbReference>
<dbReference type="PROSITE" id="PS50123">
    <property type="entry name" value="CHER"/>
    <property type="match status" value="1"/>
</dbReference>
<keyword evidence="5" id="KW-0949">S-adenosyl-L-methionine</keyword>
<gene>
    <name evidence="14" type="ORF">GK108_14705</name>
</gene>
<dbReference type="Gene3D" id="1.10.287.130">
    <property type="match status" value="1"/>
</dbReference>
<dbReference type="InterPro" id="IPR029063">
    <property type="entry name" value="SAM-dependent_MTases_sf"/>
</dbReference>
<dbReference type="CDD" id="cd00082">
    <property type="entry name" value="HisKA"/>
    <property type="match status" value="1"/>
</dbReference>
<evidence type="ECO:0000313" key="15">
    <source>
        <dbReference type="Proteomes" id="UP000474175"/>
    </source>
</evidence>
<dbReference type="Gene3D" id="1.10.155.10">
    <property type="entry name" value="Chemotaxis receptor methyltransferase CheR, N-terminal domain"/>
    <property type="match status" value="1"/>
</dbReference>
<keyword evidence="6" id="KW-0378">Hydrolase</keyword>
<dbReference type="InterPro" id="IPR001610">
    <property type="entry name" value="PAC"/>
</dbReference>
<feature type="compositionally biased region" description="Polar residues" evidence="8">
    <location>
        <begin position="526"/>
        <end position="536"/>
    </location>
</feature>
<dbReference type="PANTHER" id="PTHR24422">
    <property type="entry name" value="CHEMOTAXIS PROTEIN METHYLTRANSFERASE"/>
    <property type="match status" value="1"/>
</dbReference>
<evidence type="ECO:0000256" key="8">
    <source>
        <dbReference type="SAM" id="MobiDB-lite"/>
    </source>
</evidence>
<dbReference type="Pfam" id="PF01739">
    <property type="entry name" value="CheR"/>
    <property type="match status" value="1"/>
</dbReference>
<keyword evidence="4" id="KW-0808">Transferase</keyword>
<dbReference type="SUPFAM" id="SSF47384">
    <property type="entry name" value="Homodimeric domain of signal transducing histidine kinase"/>
    <property type="match status" value="1"/>
</dbReference>
<dbReference type="GO" id="GO:0008984">
    <property type="term" value="F:protein-glutamate methylesterase activity"/>
    <property type="evidence" value="ECO:0007669"/>
    <property type="project" value="InterPro"/>
</dbReference>
<dbReference type="Gene3D" id="3.30.565.10">
    <property type="entry name" value="Histidine kinase-like ATPase, C-terminal domain"/>
    <property type="match status" value="1"/>
</dbReference>
<dbReference type="EMBL" id="JAAFZH010000005">
    <property type="protein sequence ID" value="NDU96129.1"/>
    <property type="molecule type" value="Genomic_DNA"/>
</dbReference>
<dbReference type="InterPro" id="IPR050903">
    <property type="entry name" value="Bact_Chemotaxis_MeTrfase"/>
</dbReference>
<dbReference type="InterPro" id="IPR013656">
    <property type="entry name" value="PAS_4"/>
</dbReference>
<dbReference type="Pfam" id="PF08448">
    <property type="entry name" value="PAS_4"/>
    <property type="match status" value="1"/>
</dbReference>
<feature type="domain" description="PAS" evidence="10">
    <location>
        <begin position="877"/>
        <end position="947"/>
    </location>
</feature>
<keyword evidence="3" id="KW-0489">Methyltransferase</keyword>
<dbReference type="Pfam" id="PF13188">
    <property type="entry name" value="PAS_8"/>
    <property type="match status" value="1"/>
</dbReference>
<dbReference type="Gene3D" id="3.30.450.20">
    <property type="entry name" value="PAS domain"/>
    <property type="match status" value="4"/>
</dbReference>
<evidence type="ECO:0000313" key="14">
    <source>
        <dbReference type="EMBL" id="NDU96129.1"/>
    </source>
</evidence>
<dbReference type="InterPro" id="IPR022641">
    <property type="entry name" value="CheR_N"/>
</dbReference>
<dbReference type="GO" id="GO:0005737">
    <property type="term" value="C:cytoplasm"/>
    <property type="evidence" value="ECO:0007669"/>
    <property type="project" value="InterPro"/>
</dbReference>
<dbReference type="Proteomes" id="UP000474175">
    <property type="component" value="Unassembled WGS sequence"/>
</dbReference>
<name>A0A6L9LHM1_9BACT</name>
<dbReference type="InterPro" id="IPR005467">
    <property type="entry name" value="His_kinase_dom"/>
</dbReference>
<dbReference type="InterPro" id="IPR036890">
    <property type="entry name" value="HATPase_C_sf"/>
</dbReference>
<dbReference type="GO" id="GO:0006935">
    <property type="term" value="P:chemotaxis"/>
    <property type="evidence" value="ECO:0007669"/>
    <property type="project" value="UniProtKB-UniRule"/>
</dbReference>
<dbReference type="InterPro" id="IPR000014">
    <property type="entry name" value="PAS"/>
</dbReference>
<feature type="domain" description="PAS" evidence="10">
    <location>
        <begin position="1014"/>
        <end position="1085"/>
    </location>
</feature>
<feature type="coiled-coil region" evidence="7">
    <location>
        <begin position="665"/>
        <end position="752"/>
    </location>
</feature>
<dbReference type="InterPro" id="IPR000700">
    <property type="entry name" value="PAS-assoc_C"/>
</dbReference>
<evidence type="ECO:0000259" key="11">
    <source>
        <dbReference type="PROSITE" id="PS50113"/>
    </source>
</evidence>
<dbReference type="Pfam" id="PF13426">
    <property type="entry name" value="PAS_9"/>
    <property type="match status" value="1"/>
</dbReference>
<dbReference type="Pfam" id="PF01339">
    <property type="entry name" value="CheB_methylest"/>
    <property type="match status" value="1"/>
</dbReference>
<dbReference type="PROSITE" id="PS50112">
    <property type="entry name" value="PAS"/>
    <property type="match status" value="2"/>
</dbReference>
<dbReference type="Pfam" id="PF08447">
    <property type="entry name" value="PAS_3"/>
    <property type="match status" value="1"/>
</dbReference>
<dbReference type="PROSITE" id="PS50109">
    <property type="entry name" value="HIS_KIN"/>
    <property type="match status" value="1"/>
</dbReference>
<dbReference type="InterPro" id="IPR000780">
    <property type="entry name" value="CheR_MeTrfase"/>
</dbReference>
<dbReference type="GO" id="GO:0032259">
    <property type="term" value="P:methylation"/>
    <property type="evidence" value="ECO:0007669"/>
    <property type="project" value="UniProtKB-KW"/>
</dbReference>
<proteinExistence type="predicted"/>
<dbReference type="PROSITE" id="PS50122">
    <property type="entry name" value="CHEB"/>
    <property type="match status" value="1"/>
</dbReference>
<comment type="catalytic activity">
    <reaction evidence="1">
        <text>ATP + protein L-histidine = ADP + protein N-phospho-L-histidine.</text>
        <dbReference type="EC" id="2.7.13.3"/>
    </reaction>
</comment>
<feature type="domain" description="CheR-type methyltransferase" evidence="13">
    <location>
        <begin position="219"/>
        <end position="491"/>
    </location>
</feature>
<feature type="coiled-coil region" evidence="7">
    <location>
        <begin position="1123"/>
        <end position="1150"/>
    </location>
</feature>
<dbReference type="NCBIfam" id="TIGR00229">
    <property type="entry name" value="sensory_box"/>
    <property type="match status" value="2"/>
</dbReference>
<feature type="active site" evidence="6">
    <location>
        <position position="50"/>
    </location>
</feature>
<keyword evidence="6" id="KW-0145">Chemotaxis</keyword>
<dbReference type="InterPro" id="IPR035909">
    <property type="entry name" value="CheB_C"/>
</dbReference>
<evidence type="ECO:0000256" key="6">
    <source>
        <dbReference type="PROSITE-ProRule" id="PRU00050"/>
    </source>
</evidence>
<evidence type="ECO:0000256" key="5">
    <source>
        <dbReference type="ARBA" id="ARBA00022691"/>
    </source>
</evidence>
<reference evidence="14 15" key="1">
    <citation type="submission" date="2020-02" db="EMBL/GenBank/DDBJ databases">
        <title>Draft genome sequence of two Spirosoma agri KCTC 52727 and Spirosoma terrae KCTC 52035.</title>
        <authorList>
            <person name="Rojas J."/>
            <person name="Ambika Manirajan B."/>
            <person name="Suarez C."/>
            <person name="Ratering S."/>
            <person name="Schnell S."/>
        </authorList>
    </citation>
    <scope>NUCLEOTIDE SEQUENCE [LARGE SCALE GENOMIC DNA]</scope>
    <source>
        <strain evidence="14 15">KCTC 52035</strain>
    </source>
</reference>
<feature type="domain" description="PAC" evidence="11">
    <location>
        <begin position="950"/>
        <end position="1002"/>
    </location>
</feature>
<evidence type="ECO:0000256" key="4">
    <source>
        <dbReference type="ARBA" id="ARBA00022679"/>
    </source>
</evidence>
<feature type="domain" description="Histidine kinase" evidence="9">
    <location>
        <begin position="1296"/>
        <end position="1494"/>
    </location>
</feature>
<dbReference type="SMART" id="SM00086">
    <property type="entry name" value="PAC"/>
    <property type="match status" value="2"/>
</dbReference>
<keyword evidence="15" id="KW-1185">Reference proteome</keyword>
<dbReference type="SUPFAM" id="SSF55874">
    <property type="entry name" value="ATPase domain of HSP90 chaperone/DNA topoisomerase II/histidine kinase"/>
    <property type="match status" value="1"/>
</dbReference>
<dbReference type="InterPro" id="IPR003661">
    <property type="entry name" value="HisK_dim/P_dom"/>
</dbReference>
<evidence type="ECO:0000256" key="1">
    <source>
        <dbReference type="ARBA" id="ARBA00000085"/>
    </source>
</evidence>
<dbReference type="InterPro" id="IPR013655">
    <property type="entry name" value="PAS_fold_3"/>
</dbReference>
<evidence type="ECO:0000256" key="7">
    <source>
        <dbReference type="SAM" id="Coils"/>
    </source>
</evidence>
<comment type="catalytic activity">
    <reaction evidence="2">
        <text>L-glutamyl-[protein] + S-adenosyl-L-methionine = [protein]-L-glutamate 5-O-methyl ester + S-adenosyl-L-homocysteine</text>
        <dbReference type="Rhea" id="RHEA:24452"/>
        <dbReference type="Rhea" id="RHEA-COMP:10208"/>
        <dbReference type="Rhea" id="RHEA-COMP:10311"/>
        <dbReference type="ChEBI" id="CHEBI:29973"/>
        <dbReference type="ChEBI" id="CHEBI:57856"/>
        <dbReference type="ChEBI" id="CHEBI:59789"/>
        <dbReference type="ChEBI" id="CHEBI:82795"/>
        <dbReference type="EC" id="2.1.1.80"/>
    </reaction>
</comment>
<evidence type="ECO:0000259" key="12">
    <source>
        <dbReference type="PROSITE" id="PS50122"/>
    </source>
</evidence>
<feature type="coiled-coil region" evidence="7">
    <location>
        <begin position="1256"/>
        <end position="1290"/>
    </location>
</feature>